<dbReference type="AlphaFoldDB" id="A0A3B7MLP8"/>
<dbReference type="PANTHER" id="PTHR34220">
    <property type="entry name" value="SENSOR HISTIDINE KINASE YPDA"/>
    <property type="match status" value="1"/>
</dbReference>
<keyword evidence="1" id="KW-0472">Membrane</keyword>
<dbReference type="InterPro" id="IPR036890">
    <property type="entry name" value="HATPase_C_sf"/>
</dbReference>
<evidence type="ECO:0000313" key="5">
    <source>
        <dbReference type="Proteomes" id="UP000263900"/>
    </source>
</evidence>
<evidence type="ECO:0000256" key="2">
    <source>
        <dbReference type="SAM" id="SignalP"/>
    </source>
</evidence>
<feature type="transmembrane region" description="Helical" evidence="1">
    <location>
        <begin position="329"/>
        <end position="350"/>
    </location>
</feature>
<sequence>MKQLLIVCILLCLLLPTVIAQINFKEAGAGTQHIAWENYSTTYLGEGSDSIPLIVTAIPYNGIYEYGDQYSRNTPMDMSFSGYRFRSQLANGRQQLYTYDSSEVYFLTPGIYQHNAAQYEFRVLEDDQKLIRDWGPVTAFFDASFQLNVFHVKFGFLGGFTTSWGHFLVVELRKKGAAAPFTASVVYWQSTRPALEAVFTTRDLTTIMLNITNDYRLSKNFTRELWKNYPPDQLDSVTGLPKHLEVASGQNGLIFQVGARIYKKGTLEYRVMRNGHVHTDWTGNKANNSYVWIDDPGPGNYTLEMRYRKQRHHVTSFSFTVQPAWYETWAFRLITGILIIAFIGFVVLLFKLRRQRKKTAAEQAKKERFEQGLKSVYAQLNPHFTFNALSSIQGLINNNDIKGANRYLSDFASLVRHSLTDSERASIPLQRELQTLDTYLTLEKMRFNFTYIIHCEEALPAAETEIPSLLLQPLAENAVKHGVATLQEKGLIRVEVLRQQDDMVIRISDNGLGFEPGRETTGYGLKLTKDRIRLLNEMAEKEQIQLNITSEAQQGTVVELLFKNWLV</sequence>
<dbReference type="Pfam" id="PF06580">
    <property type="entry name" value="His_kinase"/>
    <property type="match status" value="1"/>
</dbReference>
<dbReference type="KEGG" id="pseg:D3H65_07785"/>
<dbReference type="Pfam" id="PF02518">
    <property type="entry name" value="HATPase_c"/>
    <property type="match status" value="1"/>
</dbReference>
<name>A0A3B7MLP8_9BACT</name>
<dbReference type="RefSeq" id="WP_119049742.1">
    <property type="nucleotide sequence ID" value="NZ_CP032157.1"/>
</dbReference>
<dbReference type="GO" id="GO:0000155">
    <property type="term" value="F:phosphorelay sensor kinase activity"/>
    <property type="evidence" value="ECO:0007669"/>
    <property type="project" value="InterPro"/>
</dbReference>
<dbReference type="InterPro" id="IPR050640">
    <property type="entry name" value="Bact_2-comp_sensor_kinase"/>
</dbReference>
<dbReference type="InterPro" id="IPR003594">
    <property type="entry name" value="HATPase_dom"/>
</dbReference>
<dbReference type="SMART" id="SM00387">
    <property type="entry name" value="HATPase_c"/>
    <property type="match status" value="1"/>
</dbReference>
<evidence type="ECO:0000256" key="1">
    <source>
        <dbReference type="SAM" id="Phobius"/>
    </source>
</evidence>
<proteinExistence type="predicted"/>
<keyword evidence="2" id="KW-0732">Signal</keyword>
<dbReference type="Proteomes" id="UP000263900">
    <property type="component" value="Chromosome"/>
</dbReference>
<dbReference type="GO" id="GO:0016020">
    <property type="term" value="C:membrane"/>
    <property type="evidence" value="ECO:0007669"/>
    <property type="project" value="InterPro"/>
</dbReference>
<dbReference type="InterPro" id="IPR013783">
    <property type="entry name" value="Ig-like_fold"/>
</dbReference>
<keyword evidence="5" id="KW-1185">Reference proteome</keyword>
<dbReference type="InterPro" id="IPR010559">
    <property type="entry name" value="Sig_transdc_His_kin_internal"/>
</dbReference>
<evidence type="ECO:0000313" key="4">
    <source>
        <dbReference type="EMBL" id="AXY73886.1"/>
    </source>
</evidence>
<protein>
    <submittedName>
        <fullName evidence="4">Histidine kinase</fullName>
    </submittedName>
</protein>
<dbReference type="Gene3D" id="2.60.40.10">
    <property type="entry name" value="Immunoglobulins"/>
    <property type="match status" value="1"/>
</dbReference>
<keyword evidence="4" id="KW-0418">Kinase</keyword>
<dbReference type="EMBL" id="CP032157">
    <property type="protein sequence ID" value="AXY73886.1"/>
    <property type="molecule type" value="Genomic_DNA"/>
</dbReference>
<keyword evidence="4" id="KW-0808">Transferase</keyword>
<dbReference type="SUPFAM" id="SSF55874">
    <property type="entry name" value="ATPase domain of HSP90 chaperone/DNA topoisomerase II/histidine kinase"/>
    <property type="match status" value="1"/>
</dbReference>
<dbReference type="Gene3D" id="3.30.565.10">
    <property type="entry name" value="Histidine kinase-like ATPase, C-terminal domain"/>
    <property type="match status" value="1"/>
</dbReference>
<gene>
    <name evidence="4" type="ORF">D3H65_07785</name>
</gene>
<keyword evidence="1" id="KW-1133">Transmembrane helix</keyword>
<organism evidence="4 5">
    <name type="scientific">Paraflavitalea soli</name>
    <dbReference type="NCBI Taxonomy" id="2315862"/>
    <lineage>
        <taxon>Bacteria</taxon>
        <taxon>Pseudomonadati</taxon>
        <taxon>Bacteroidota</taxon>
        <taxon>Chitinophagia</taxon>
        <taxon>Chitinophagales</taxon>
        <taxon>Chitinophagaceae</taxon>
        <taxon>Paraflavitalea</taxon>
    </lineage>
</organism>
<feature type="chain" id="PRO_5017789642" evidence="2">
    <location>
        <begin position="21"/>
        <end position="567"/>
    </location>
</feature>
<keyword evidence="1" id="KW-0812">Transmembrane</keyword>
<reference evidence="4 5" key="1">
    <citation type="submission" date="2018-09" db="EMBL/GenBank/DDBJ databases">
        <title>Genome sequencing of strain 6GH32-13.</title>
        <authorList>
            <person name="Weon H.-Y."/>
            <person name="Heo J."/>
            <person name="Kwon S.-W."/>
        </authorList>
    </citation>
    <scope>NUCLEOTIDE SEQUENCE [LARGE SCALE GENOMIC DNA]</scope>
    <source>
        <strain evidence="4 5">5GH32-13</strain>
    </source>
</reference>
<accession>A0A3B7MLP8</accession>
<dbReference type="OrthoDB" id="9809670at2"/>
<feature type="signal peptide" evidence="2">
    <location>
        <begin position="1"/>
        <end position="20"/>
    </location>
</feature>
<feature type="domain" description="Histidine kinase/HSP90-like ATPase" evidence="3">
    <location>
        <begin position="465"/>
        <end position="566"/>
    </location>
</feature>
<dbReference type="PANTHER" id="PTHR34220:SF7">
    <property type="entry name" value="SENSOR HISTIDINE KINASE YPDA"/>
    <property type="match status" value="1"/>
</dbReference>
<evidence type="ECO:0000259" key="3">
    <source>
        <dbReference type="SMART" id="SM00387"/>
    </source>
</evidence>